<evidence type="ECO:0000313" key="1">
    <source>
        <dbReference type="EMBL" id="PJZ69165.1"/>
    </source>
</evidence>
<keyword evidence="3" id="KW-1185">Reference proteome</keyword>
<evidence type="ECO:0000313" key="4">
    <source>
        <dbReference type="Proteomes" id="UP000231990"/>
    </source>
</evidence>
<accession>A0A2M9ZM58</accession>
<proteinExistence type="predicted"/>
<evidence type="ECO:0008006" key="5">
    <source>
        <dbReference type="Google" id="ProtNLM"/>
    </source>
</evidence>
<organism evidence="2 4">
    <name type="scientific">Leptospira perolatii</name>
    <dbReference type="NCBI Taxonomy" id="2023191"/>
    <lineage>
        <taxon>Bacteria</taxon>
        <taxon>Pseudomonadati</taxon>
        <taxon>Spirochaetota</taxon>
        <taxon>Spirochaetia</taxon>
        <taxon>Leptospirales</taxon>
        <taxon>Leptospiraceae</taxon>
        <taxon>Leptospira</taxon>
    </lineage>
</organism>
<dbReference type="AlphaFoldDB" id="A0A2M9ZM58"/>
<dbReference type="OrthoDB" id="328618at2"/>
<reference evidence="3 4" key="1">
    <citation type="submission" date="2017-07" db="EMBL/GenBank/DDBJ databases">
        <title>Leptospira spp. isolated from tropical soils.</title>
        <authorList>
            <person name="Thibeaux R."/>
            <person name="Iraola G."/>
            <person name="Ferres I."/>
            <person name="Bierque E."/>
            <person name="Girault D."/>
            <person name="Soupe-Gilbert M.-E."/>
            <person name="Picardeau M."/>
            <person name="Goarant C."/>
        </authorList>
    </citation>
    <scope>NUCLEOTIDE SEQUENCE [LARGE SCALE GENOMIC DNA]</scope>
    <source>
        <strain evidence="2 4">FH1-B-B1</strain>
        <strain evidence="1 3">FH1-B-C1</strain>
    </source>
</reference>
<gene>
    <name evidence="1" type="ORF">CH360_12875</name>
    <name evidence="2" type="ORF">CH373_11390</name>
</gene>
<dbReference type="EMBL" id="NPDZ01000006">
    <property type="protein sequence ID" value="PJZ73091.1"/>
    <property type="molecule type" value="Genomic_DNA"/>
</dbReference>
<protein>
    <recommendedName>
        <fullName evidence="5">DUF4442 domain-containing protein</fullName>
    </recommendedName>
</protein>
<dbReference type="Gene3D" id="3.10.129.10">
    <property type="entry name" value="Hotdog Thioesterase"/>
    <property type="match status" value="1"/>
</dbReference>
<comment type="caution">
    <text evidence="2">The sequence shown here is derived from an EMBL/GenBank/DDBJ whole genome shotgun (WGS) entry which is preliminary data.</text>
</comment>
<dbReference type="Pfam" id="PF14539">
    <property type="entry name" value="DUF4442"/>
    <property type="match status" value="1"/>
</dbReference>
<name>A0A2M9ZM58_9LEPT</name>
<evidence type="ECO:0000313" key="2">
    <source>
        <dbReference type="EMBL" id="PJZ73091.1"/>
    </source>
</evidence>
<dbReference type="InterPro" id="IPR027961">
    <property type="entry name" value="DUF4442"/>
</dbReference>
<dbReference type="EMBL" id="NPDY01000012">
    <property type="protein sequence ID" value="PJZ69165.1"/>
    <property type="molecule type" value="Genomic_DNA"/>
</dbReference>
<dbReference type="Proteomes" id="UP000231962">
    <property type="component" value="Unassembled WGS sequence"/>
</dbReference>
<dbReference type="SUPFAM" id="SSF54637">
    <property type="entry name" value="Thioesterase/thiol ester dehydrase-isomerase"/>
    <property type="match status" value="1"/>
</dbReference>
<dbReference type="RefSeq" id="WP_100714453.1">
    <property type="nucleotide sequence ID" value="NZ_NPDY01000012.1"/>
</dbReference>
<dbReference type="InterPro" id="IPR029069">
    <property type="entry name" value="HotDog_dom_sf"/>
</dbReference>
<dbReference type="Proteomes" id="UP000231990">
    <property type="component" value="Unassembled WGS sequence"/>
</dbReference>
<sequence>MTLTRNIPLLKFIKKWDVFSLNRSVKKNWPVYWALGARIKNTSNDRRKFEVLLPFNSKTRGYFGTHFGGALFAFVDPIHVFAISLNLGSDYMVWDTSSEIKFLKAASEDVVAEIKINQKEINTIKEQCRLNKKSTRDYRIDIKTVSGKLVATVFKSVYIRIKNPNLERKMRST</sequence>
<evidence type="ECO:0000313" key="3">
    <source>
        <dbReference type="Proteomes" id="UP000231962"/>
    </source>
</evidence>